<dbReference type="InterPro" id="IPR009003">
    <property type="entry name" value="Peptidase_S1_PA"/>
</dbReference>
<dbReference type="AlphaFoldDB" id="A0A6B3L6K5"/>
<dbReference type="PRINTS" id="PR00834">
    <property type="entry name" value="PROTEASES2C"/>
</dbReference>
<dbReference type="InterPro" id="IPR051201">
    <property type="entry name" value="Chloro_Bact_Ser_Proteases"/>
</dbReference>
<dbReference type="GO" id="GO:0004252">
    <property type="term" value="F:serine-type endopeptidase activity"/>
    <property type="evidence" value="ECO:0007669"/>
    <property type="project" value="InterPro"/>
</dbReference>
<dbReference type="Pfam" id="PF13365">
    <property type="entry name" value="Trypsin_2"/>
    <property type="match status" value="1"/>
</dbReference>
<keyword evidence="1" id="KW-0645">Protease</keyword>
<organism evidence="3 4">
    <name type="scientific">Sulfuriroseicoccus oceanibius</name>
    <dbReference type="NCBI Taxonomy" id="2707525"/>
    <lineage>
        <taxon>Bacteria</taxon>
        <taxon>Pseudomonadati</taxon>
        <taxon>Verrucomicrobiota</taxon>
        <taxon>Verrucomicrobiia</taxon>
        <taxon>Verrucomicrobiales</taxon>
        <taxon>Verrucomicrobiaceae</taxon>
        <taxon>Sulfuriroseicoccus</taxon>
    </lineage>
</organism>
<evidence type="ECO:0000313" key="4">
    <source>
        <dbReference type="Proteomes" id="UP000475117"/>
    </source>
</evidence>
<protein>
    <submittedName>
        <fullName evidence="3">Trypsin-like peptidase domain-containing protein</fullName>
    </submittedName>
</protein>
<reference evidence="3 4" key="1">
    <citation type="submission" date="2020-12" db="EMBL/GenBank/DDBJ databases">
        <title>Sulforoseuscoccus oceanibium gen. nov., sp. nov., a representative of the phylum Verrucomicrobia with special cytoplasmic membrane, and proposal of Sulforoseuscoccusaceae fam. nov.</title>
        <authorList>
            <person name="Xi F."/>
        </authorList>
    </citation>
    <scope>NUCLEOTIDE SEQUENCE [LARGE SCALE GENOMIC DNA]</scope>
    <source>
        <strain evidence="3 4">T37</strain>
    </source>
</reference>
<keyword evidence="2" id="KW-0378">Hydrolase</keyword>
<sequence length="316" mass="33831">MKSLIHRTLMGMAAGASLASFVVPASAAEPVTEDIYTEELPAQVFFDEGENAKFTERFGKLVDEGKAFTTTALLKDVGKAGSEKVPASQLAQVDADSKDLALPDLYDQSVDSVLMIASLYNCGRCDNWHVGAIATAWAANEDGIVVTNYHVLEGKGEEHFLGVMTRSGKVYPVVEVLAGDKAADVAFIKVDTSGEKLQPLALGASARVGEDVTVISNPQRRKWVMTHGIVSRYFLNKISPQAGFVTRMSITAEYAVGSSGGPLLNNKGEVIGMVCSTQPVFARNDNQPKDTPGTVQMVYKDSVPVVAIRALVDETK</sequence>
<gene>
    <name evidence="3" type="ORF">G3M56_007205</name>
</gene>
<keyword evidence="4" id="KW-1185">Reference proteome</keyword>
<dbReference type="SUPFAM" id="SSF50494">
    <property type="entry name" value="Trypsin-like serine proteases"/>
    <property type="match status" value="1"/>
</dbReference>
<name>A0A6B3L6K5_9BACT</name>
<dbReference type="GO" id="GO:0006508">
    <property type="term" value="P:proteolysis"/>
    <property type="evidence" value="ECO:0007669"/>
    <property type="project" value="UniProtKB-KW"/>
</dbReference>
<dbReference type="PANTHER" id="PTHR43343">
    <property type="entry name" value="PEPTIDASE S12"/>
    <property type="match status" value="1"/>
</dbReference>
<dbReference type="PANTHER" id="PTHR43343:SF3">
    <property type="entry name" value="PROTEASE DO-LIKE 8, CHLOROPLASTIC"/>
    <property type="match status" value="1"/>
</dbReference>
<evidence type="ECO:0000313" key="3">
    <source>
        <dbReference type="EMBL" id="QQL43692.1"/>
    </source>
</evidence>
<dbReference type="InterPro" id="IPR001940">
    <property type="entry name" value="Peptidase_S1C"/>
</dbReference>
<proteinExistence type="predicted"/>
<dbReference type="Gene3D" id="2.40.10.120">
    <property type="match status" value="1"/>
</dbReference>
<dbReference type="Proteomes" id="UP000475117">
    <property type="component" value="Chromosome"/>
</dbReference>
<evidence type="ECO:0000256" key="2">
    <source>
        <dbReference type="ARBA" id="ARBA00022801"/>
    </source>
</evidence>
<evidence type="ECO:0000256" key="1">
    <source>
        <dbReference type="ARBA" id="ARBA00022670"/>
    </source>
</evidence>
<dbReference type="KEGG" id="soa:G3M56_007205"/>
<dbReference type="RefSeq" id="WP_164361558.1">
    <property type="nucleotide sequence ID" value="NZ_CP066776.1"/>
</dbReference>
<dbReference type="EMBL" id="CP066776">
    <property type="protein sequence ID" value="QQL43692.1"/>
    <property type="molecule type" value="Genomic_DNA"/>
</dbReference>
<accession>A0A6B3L6K5</accession>